<keyword evidence="1 6" id="KW-0963">Cytoplasm</keyword>
<dbReference type="Proteomes" id="UP001279642">
    <property type="component" value="Unassembled WGS sequence"/>
</dbReference>
<comment type="caution">
    <text evidence="9">The sequence shown here is derived from an EMBL/GenBank/DDBJ whole genome shotgun (WGS) entry which is preliminary data.</text>
</comment>
<comment type="function">
    <text evidence="6">Required for chromosome condensation and partitioning.</text>
</comment>
<feature type="coiled-coil region" evidence="6">
    <location>
        <begin position="951"/>
        <end position="992"/>
    </location>
</feature>
<dbReference type="RefSeq" id="WP_320509010.1">
    <property type="nucleotide sequence ID" value="NZ_JAXCLW010000003.1"/>
</dbReference>
<evidence type="ECO:0000256" key="6">
    <source>
        <dbReference type="HAMAP-Rule" id="MF_01894"/>
    </source>
</evidence>
<dbReference type="InterPro" id="IPR024704">
    <property type="entry name" value="SMC"/>
</dbReference>
<dbReference type="InterPro" id="IPR003395">
    <property type="entry name" value="RecF/RecN/SMC_N"/>
</dbReference>
<evidence type="ECO:0000256" key="3">
    <source>
        <dbReference type="ARBA" id="ARBA00022840"/>
    </source>
</evidence>
<sequence>MVQFTKLRLHGFKSFVDHTELLIQPGMTGIVGPNGCGKSNLVEALRWAMGETSAKRMRGSEMDDVIFGGSVNRPARNVAEVTICLDNSDRKVPAQFNDSDDLEVSRRIDRGEGSSYKVNGKDSRARDVQLLFADSATGAQSTALVSQGRIGAIINAKPTDRRGLLEEAAGITGLHSRRHEAELRLKAAEANLARLDDVIVTLESQLSGLKKQARQASRYRNLNDQIRRAEAVLFHLQWTDASQRRQTAEQALAAAEHAVVSLTSSAVIAATQQSEAALILPDLRRTEAEAAAELQRLTIARAQLDQEEQRIAGARADADRQLRDIENDTARETALAEDAVQAQERLLQERAELEDTAGSEAALAEEAERAVTVASAEVEECESELSQLTQNVATGEARQSALQRRMSDLAQRLERLRMRASEVALEKERLAAEIENDIEMLAARDAAGQAEMELEQAQQASADLEASRSAANEREAQLRSELQSVEALRARQKAEVEALSALLAHAESDMWPPVVDVLQVSSGYEAALGAALGDDLQASLTEGAPVHWRDLPVDPNAPTLPAGVESMAQHVTGPAALLRRLSQIGVVADEATARNLMTQLAQGQRLVTRDGAMVRWDGLSMASGTPTAAVQRLKQKNRLAELQTALEESEFTWMAAEEAYEAAKLAAADLASREQAARHAVQNAYNVARQAREQLSRAEQTLSRLSSRREALDQQSEAVEGDISEAAMEQAATEDEIANLPDLHAAQLRIAELRPLLAERRSKLVECRATDERLRREADQRQQRLLSIARDIDSWQNRAGNAQRQLETYAQRREHIIEEIERLAMMPEQIAEQKMTLLDLIETATIARQQAADALAEAESSLAAADRNLKGEESKLVEAREFKVRAEAAIAQAEEAYQTLTERIRERLECSPEEVLGLAELEPGEPLPDRAETEQRLHRLGRERENIGPVNLRAEAESNELDQQLTGMQTEKSDLINAISRLRQGINSLNREGRERLLAAFELVNGHFEKLFTDLFGGGKAHLKLTEAEDPLEAGLEILASPPGKRLQVMSLLSGGEQALTALALLFAVFLVNPAPICVLDEVDAPLDDANVERFCNLVQTLSHRTKTRFLVITHHRLTMARMDRLFGVTMVERGISQLVSVDLQQVEELKAAS</sequence>
<organism evidence="9 10">
    <name type="scientific">Dongia soli</name>
    <dbReference type="NCBI Taxonomy" id="600628"/>
    <lineage>
        <taxon>Bacteria</taxon>
        <taxon>Pseudomonadati</taxon>
        <taxon>Pseudomonadota</taxon>
        <taxon>Alphaproteobacteria</taxon>
        <taxon>Rhodospirillales</taxon>
        <taxon>Dongiaceae</taxon>
        <taxon>Dongia</taxon>
    </lineage>
</organism>
<feature type="coiled-coil region" evidence="6">
    <location>
        <begin position="848"/>
        <end position="903"/>
    </location>
</feature>
<gene>
    <name evidence="6 9" type="primary">smc</name>
    <name evidence="9" type="ORF">SMD27_13925</name>
</gene>
<evidence type="ECO:0000256" key="1">
    <source>
        <dbReference type="ARBA" id="ARBA00022490"/>
    </source>
</evidence>
<dbReference type="SUPFAM" id="SSF52540">
    <property type="entry name" value="P-loop containing nucleoside triphosphate hydrolases"/>
    <property type="match status" value="1"/>
</dbReference>
<dbReference type="Pfam" id="PF02463">
    <property type="entry name" value="SMC_N"/>
    <property type="match status" value="1"/>
</dbReference>
<accession>A0ABU5EC65</accession>
<evidence type="ECO:0000256" key="7">
    <source>
        <dbReference type="SAM" id="MobiDB-lite"/>
    </source>
</evidence>
<comment type="subunit">
    <text evidence="6">Homodimer.</text>
</comment>
<feature type="domain" description="SMC hinge" evidence="8">
    <location>
        <begin position="508"/>
        <end position="597"/>
    </location>
</feature>
<dbReference type="InterPro" id="IPR010935">
    <property type="entry name" value="SMC_hinge"/>
</dbReference>
<dbReference type="Pfam" id="PF06470">
    <property type="entry name" value="SMC_hinge"/>
    <property type="match status" value="1"/>
</dbReference>
<name>A0ABU5EC65_9PROT</name>
<evidence type="ECO:0000313" key="10">
    <source>
        <dbReference type="Proteomes" id="UP001279642"/>
    </source>
</evidence>
<comment type="similarity">
    <text evidence="6">Belongs to the SMC family.</text>
</comment>
<reference evidence="9 10" key="1">
    <citation type="journal article" date="2016" name="Antonie Van Leeuwenhoek">
        <title>Dongia soli sp. nov., isolated from soil from Dokdo, Korea.</title>
        <authorList>
            <person name="Kim D.U."/>
            <person name="Lee H."/>
            <person name="Kim H."/>
            <person name="Kim S.G."/>
            <person name="Ka J.O."/>
        </authorList>
    </citation>
    <scope>NUCLEOTIDE SEQUENCE [LARGE SCALE GENOMIC DNA]</scope>
    <source>
        <strain evidence="9 10">D78</strain>
    </source>
</reference>
<keyword evidence="10" id="KW-1185">Reference proteome</keyword>
<dbReference type="PANTHER" id="PTHR43977">
    <property type="entry name" value="STRUCTURAL MAINTENANCE OF CHROMOSOMES PROTEIN 3"/>
    <property type="match status" value="1"/>
</dbReference>
<dbReference type="PIRSF" id="PIRSF005719">
    <property type="entry name" value="SMC"/>
    <property type="match status" value="1"/>
</dbReference>
<dbReference type="EMBL" id="JAXCLW010000003">
    <property type="protein sequence ID" value="MDY0883945.1"/>
    <property type="molecule type" value="Genomic_DNA"/>
</dbReference>
<dbReference type="SMART" id="SM00968">
    <property type="entry name" value="SMC_hinge"/>
    <property type="match status" value="1"/>
</dbReference>
<evidence type="ECO:0000256" key="5">
    <source>
        <dbReference type="ARBA" id="ARBA00023125"/>
    </source>
</evidence>
<feature type="coiled-coil region" evidence="6">
    <location>
        <begin position="171"/>
        <end position="212"/>
    </location>
</feature>
<comment type="subcellular location">
    <subcellularLocation>
        <location evidence="6">Cytoplasm</location>
    </subcellularLocation>
</comment>
<dbReference type="Gene3D" id="3.40.50.300">
    <property type="entry name" value="P-loop containing nucleotide triphosphate hydrolases"/>
    <property type="match status" value="2"/>
</dbReference>
<dbReference type="NCBIfam" id="TIGR02168">
    <property type="entry name" value="SMC_prok_B"/>
    <property type="match status" value="1"/>
</dbReference>
<evidence type="ECO:0000256" key="4">
    <source>
        <dbReference type="ARBA" id="ARBA00023054"/>
    </source>
</evidence>
<feature type="coiled-coil region" evidence="6">
    <location>
        <begin position="681"/>
        <end position="715"/>
    </location>
</feature>
<keyword evidence="4 6" id="KW-0175">Coiled coil</keyword>
<keyword evidence="3 6" id="KW-0067">ATP-binding</keyword>
<dbReference type="InterPro" id="IPR011890">
    <property type="entry name" value="SMC_prok"/>
</dbReference>
<keyword evidence="5 6" id="KW-0238">DNA-binding</keyword>
<dbReference type="HAMAP" id="MF_01894">
    <property type="entry name" value="Smc_prok"/>
    <property type="match status" value="1"/>
</dbReference>
<protein>
    <recommendedName>
        <fullName evidence="6">Chromosome partition protein Smc</fullName>
    </recommendedName>
</protein>
<keyword evidence="2 6" id="KW-0547">Nucleotide-binding</keyword>
<dbReference type="InterPro" id="IPR036277">
    <property type="entry name" value="SMC_hinge_sf"/>
</dbReference>
<feature type="binding site" evidence="6">
    <location>
        <begin position="33"/>
        <end position="40"/>
    </location>
    <ligand>
        <name>ATP</name>
        <dbReference type="ChEBI" id="CHEBI:30616"/>
    </ligand>
</feature>
<evidence type="ECO:0000313" key="9">
    <source>
        <dbReference type="EMBL" id="MDY0883945.1"/>
    </source>
</evidence>
<evidence type="ECO:0000259" key="8">
    <source>
        <dbReference type="SMART" id="SM00968"/>
    </source>
</evidence>
<evidence type="ECO:0000256" key="2">
    <source>
        <dbReference type="ARBA" id="ARBA00022741"/>
    </source>
</evidence>
<comment type="domain">
    <text evidence="6">Contains large globular domains required for ATP hydrolysis at each terminus and a third globular domain forming a flexible hinge near the middle of the molecule. These domains are separated by coiled-coil structures.</text>
</comment>
<feature type="compositionally biased region" description="Low complexity" evidence="7">
    <location>
        <begin position="452"/>
        <end position="470"/>
    </location>
</feature>
<dbReference type="InterPro" id="IPR027417">
    <property type="entry name" value="P-loop_NTPase"/>
</dbReference>
<dbReference type="SUPFAM" id="SSF75553">
    <property type="entry name" value="Smc hinge domain"/>
    <property type="match status" value="1"/>
</dbReference>
<proteinExistence type="inferred from homology"/>
<feature type="region of interest" description="Disordered" evidence="7">
    <location>
        <begin position="452"/>
        <end position="477"/>
    </location>
</feature>